<organism evidence="2 3">
    <name type="scientific">Cyclotella atomus</name>
    <dbReference type="NCBI Taxonomy" id="382360"/>
    <lineage>
        <taxon>Eukaryota</taxon>
        <taxon>Sar</taxon>
        <taxon>Stramenopiles</taxon>
        <taxon>Ochrophyta</taxon>
        <taxon>Bacillariophyta</taxon>
        <taxon>Coscinodiscophyceae</taxon>
        <taxon>Thalassiosirophycidae</taxon>
        <taxon>Stephanodiscales</taxon>
        <taxon>Stephanodiscaceae</taxon>
        <taxon>Cyclotella</taxon>
    </lineage>
</organism>
<dbReference type="InterPro" id="IPR046341">
    <property type="entry name" value="SET_dom_sf"/>
</dbReference>
<evidence type="ECO:0000313" key="3">
    <source>
        <dbReference type="Proteomes" id="UP001530400"/>
    </source>
</evidence>
<evidence type="ECO:0000256" key="1">
    <source>
        <dbReference type="SAM" id="MobiDB-lite"/>
    </source>
</evidence>
<evidence type="ECO:0008006" key="4">
    <source>
        <dbReference type="Google" id="ProtNLM"/>
    </source>
</evidence>
<dbReference type="PANTHER" id="PTHR33524">
    <property type="entry name" value="C5ORF35"/>
    <property type="match status" value="1"/>
</dbReference>
<keyword evidence="3" id="KW-1185">Reference proteome</keyword>
<dbReference type="SUPFAM" id="SSF82199">
    <property type="entry name" value="SET domain"/>
    <property type="match status" value="1"/>
</dbReference>
<dbReference type="EMBL" id="JALLPJ020000294">
    <property type="protein sequence ID" value="KAL3796491.1"/>
    <property type="molecule type" value="Genomic_DNA"/>
</dbReference>
<reference evidence="2 3" key="1">
    <citation type="submission" date="2024-10" db="EMBL/GenBank/DDBJ databases">
        <title>Updated reference genomes for cyclostephanoid diatoms.</title>
        <authorList>
            <person name="Roberts W.R."/>
            <person name="Alverson A.J."/>
        </authorList>
    </citation>
    <scope>NUCLEOTIDE SEQUENCE [LARGE SCALE GENOMIC DNA]</scope>
    <source>
        <strain evidence="2 3">AJA010-31</strain>
    </source>
</reference>
<evidence type="ECO:0000313" key="2">
    <source>
        <dbReference type="EMBL" id="KAL3796491.1"/>
    </source>
</evidence>
<dbReference type="Proteomes" id="UP001530400">
    <property type="component" value="Unassembled WGS sequence"/>
</dbReference>
<gene>
    <name evidence="2" type="ORF">ACHAWO_011363</name>
</gene>
<sequence length="411" mass="47576">MGNTIGWKKEGKEEIRSFMDEAADALDQDKAGIHDLSLAKLRMEVQKRLEGQVLDRLFVASLAEEEFGAGDEYVFDESKVDEYRDILWKDYEDACTKLQEWEADEQENDGKVVSRCEFYKLKKAGIARLLDYYKWWPKEEVHKHDVSDLPDDQEDEFGFCQNKSSADVLPAMRYHHTKNVIRSYYARNNNVLQNEQFSILPFKSTISNAGRGVFIDGYAPAGTLLAFFPGKVWPKDFLMTATLQVQRNLESDPRHQLSMRYDDILIDSRRSPYTVYDNMWALAHVVNHPPAPPSSEDESDSSIKQSRNSPNCVTTPIDFTKSMLKQHQDRDLTRYIPNEYEVEPKSWAKNALDTNDVIMNGMGLLALRDVQDEELFYDYRLSPASGASIYPEWYHVWNEDAAINRWSSEEK</sequence>
<protein>
    <recommendedName>
        <fullName evidence="4">SET domain-containing protein</fullName>
    </recommendedName>
</protein>
<feature type="region of interest" description="Disordered" evidence="1">
    <location>
        <begin position="289"/>
        <end position="311"/>
    </location>
</feature>
<proteinExistence type="predicted"/>
<dbReference type="PANTHER" id="PTHR33524:SF1">
    <property type="entry name" value="SET DOMAIN-CONTAINING PROTEIN"/>
    <property type="match status" value="1"/>
</dbReference>
<accession>A0ABD3QA92</accession>
<dbReference type="InterPro" id="IPR040415">
    <property type="entry name" value="SETD9"/>
</dbReference>
<dbReference type="Gene3D" id="2.170.270.10">
    <property type="entry name" value="SET domain"/>
    <property type="match status" value="1"/>
</dbReference>
<dbReference type="AlphaFoldDB" id="A0ABD3QA92"/>
<name>A0ABD3QA92_9STRA</name>
<comment type="caution">
    <text evidence="2">The sequence shown here is derived from an EMBL/GenBank/DDBJ whole genome shotgun (WGS) entry which is preliminary data.</text>
</comment>